<dbReference type="RefSeq" id="WP_039992980.1">
    <property type="nucleotide sequence ID" value="NZ_LR134117.1"/>
</dbReference>
<sequence>MNHQRELITPAVSASPVARCTLIKKLGGYGFIECSLLVSFLQLFCNEELGVIELQYIRDKAREFLVKHDNQSDYFSAMRQISQDTHDAITRIIKVPL</sequence>
<dbReference type="Proteomes" id="UP000281391">
    <property type="component" value="Chromosome"/>
</dbReference>
<accession>A0A447KRX8</accession>
<dbReference type="KEGG" id="sof:NCTC11214_02549"/>
<reference evidence="1 2" key="1">
    <citation type="submission" date="2018-12" db="EMBL/GenBank/DDBJ databases">
        <authorList>
            <consortium name="Pathogen Informatics"/>
        </authorList>
    </citation>
    <scope>NUCLEOTIDE SEQUENCE [LARGE SCALE GENOMIC DNA]</scope>
    <source>
        <strain evidence="1 2">NCTC11214</strain>
    </source>
</reference>
<proteinExistence type="predicted"/>
<protein>
    <submittedName>
        <fullName evidence="1">Uncharacterized protein</fullName>
    </submittedName>
</protein>
<gene>
    <name evidence="1" type="ORF">NCTC11214_02549</name>
</gene>
<dbReference type="AlphaFoldDB" id="A0A447KRX8"/>
<organism evidence="1 2">
    <name type="scientific">Serratia odorifera</name>
    <dbReference type="NCBI Taxonomy" id="618"/>
    <lineage>
        <taxon>Bacteria</taxon>
        <taxon>Pseudomonadati</taxon>
        <taxon>Pseudomonadota</taxon>
        <taxon>Gammaproteobacteria</taxon>
        <taxon>Enterobacterales</taxon>
        <taxon>Yersiniaceae</taxon>
        <taxon>Serratia</taxon>
    </lineage>
</organism>
<name>A0A447KRX8_SEROD</name>
<evidence type="ECO:0000313" key="1">
    <source>
        <dbReference type="EMBL" id="VDZ57746.1"/>
    </source>
</evidence>
<dbReference type="EMBL" id="LR134117">
    <property type="protein sequence ID" value="VDZ57746.1"/>
    <property type="molecule type" value="Genomic_DNA"/>
</dbReference>
<evidence type="ECO:0000313" key="2">
    <source>
        <dbReference type="Proteomes" id="UP000281391"/>
    </source>
</evidence>